<reference evidence="1" key="2">
    <citation type="submission" date="2023-06" db="EMBL/GenBank/DDBJ databases">
        <authorList>
            <consortium name="Lawrence Berkeley National Laboratory"/>
            <person name="Haridas S."/>
            <person name="Hensen N."/>
            <person name="Bonometti L."/>
            <person name="Westerberg I."/>
            <person name="Brannstrom I.O."/>
            <person name="Guillou S."/>
            <person name="Cros-Aarteil S."/>
            <person name="Calhoun S."/>
            <person name="Kuo A."/>
            <person name="Mondo S."/>
            <person name="Pangilinan J."/>
            <person name="Riley R."/>
            <person name="Labutti K."/>
            <person name="Andreopoulos B."/>
            <person name="Lipzen A."/>
            <person name="Chen C."/>
            <person name="Yanf M."/>
            <person name="Daum C."/>
            <person name="Ng V."/>
            <person name="Clum A."/>
            <person name="Steindorff A."/>
            <person name="Ohm R."/>
            <person name="Martin F."/>
            <person name="Silar P."/>
            <person name="Natvig D."/>
            <person name="Lalanne C."/>
            <person name="Gautier V."/>
            <person name="Ament-Velasquez S.L."/>
            <person name="Kruys A."/>
            <person name="Hutchinson M.I."/>
            <person name="Powell A.J."/>
            <person name="Barry K."/>
            <person name="Miller A.N."/>
            <person name="Grigoriev I.V."/>
            <person name="Debuchy R."/>
            <person name="Gladieux P."/>
            <person name="Thoren M.H."/>
            <person name="Johannesson H."/>
        </authorList>
    </citation>
    <scope>NUCLEOTIDE SEQUENCE</scope>
    <source>
        <strain evidence="1">CBS 958.72</strain>
    </source>
</reference>
<protein>
    <submittedName>
        <fullName evidence="1">Uncharacterized protein</fullName>
    </submittedName>
</protein>
<evidence type="ECO:0000313" key="2">
    <source>
        <dbReference type="Proteomes" id="UP001287356"/>
    </source>
</evidence>
<name>A0AAE0KI46_9PEZI</name>
<dbReference type="Proteomes" id="UP001287356">
    <property type="component" value="Unassembled WGS sequence"/>
</dbReference>
<organism evidence="1 2">
    <name type="scientific">Lasiosphaeria ovina</name>
    <dbReference type="NCBI Taxonomy" id="92902"/>
    <lineage>
        <taxon>Eukaryota</taxon>
        <taxon>Fungi</taxon>
        <taxon>Dikarya</taxon>
        <taxon>Ascomycota</taxon>
        <taxon>Pezizomycotina</taxon>
        <taxon>Sordariomycetes</taxon>
        <taxon>Sordariomycetidae</taxon>
        <taxon>Sordariales</taxon>
        <taxon>Lasiosphaeriaceae</taxon>
        <taxon>Lasiosphaeria</taxon>
    </lineage>
</organism>
<dbReference type="AlphaFoldDB" id="A0AAE0KI46"/>
<reference evidence="1" key="1">
    <citation type="journal article" date="2023" name="Mol. Phylogenet. Evol.">
        <title>Genome-scale phylogeny and comparative genomics of the fungal order Sordariales.</title>
        <authorList>
            <person name="Hensen N."/>
            <person name="Bonometti L."/>
            <person name="Westerberg I."/>
            <person name="Brannstrom I.O."/>
            <person name="Guillou S."/>
            <person name="Cros-Aarteil S."/>
            <person name="Calhoun S."/>
            <person name="Haridas S."/>
            <person name="Kuo A."/>
            <person name="Mondo S."/>
            <person name="Pangilinan J."/>
            <person name="Riley R."/>
            <person name="LaButti K."/>
            <person name="Andreopoulos B."/>
            <person name="Lipzen A."/>
            <person name="Chen C."/>
            <person name="Yan M."/>
            <person name="Daum C."/>
            <person name="Ng V."/>
            <person name="Clum A."/>
            <person name="Steindorff A."/>
            <person name="Ohm R.A."/>
            <person name="Martin F."/>
            <person name="Silar P."/>
            <person name="Natvig D.O."/>
            <person name="Lalanne C."/>
            <person name="Gautier V."/>
            <person name="Ament-Velasquez S.L."/>
            <person name="Kruys A."/>
            <person name="Hutchinson M.I."/>
            <person name="Powell A.J."/>
            <person name="Barry K."/>
            <person name="Miller A.N."/>
            <person name="Grigoriev I.V."/>
            <person name="Debuchy R."/>
            <person name="Gladieux P."/>
            <person name="Hiltunen Thoren M."/>
            <person name="Johannesson H."/>
        </authorList>
    </citation>
    <scope>NUCLEOTIDE SEQUENCE</scope>
    <source>
        <strain evidence="1">CBS 958.72</strain>
    </source>
</reference>
<gene>
    <name evidence="1" type="ORF">B0T24DRAFT_620138</name>
</gene>
<proteinExistence type="predicted"/>
<dbReference type="EMBL" id="JAULSN010000003">
    <property type="protein sequence ID" value="KAK3376939.1"/>
    <property type="molecule type" value="Genomic_DNA"/>
</dbReference>
<evidence type="ECO:0000313" key="1">
    <source>
        <dbReference type="EMBL" id="KAK3376939.1"/>
    </source>
</evidence>
<accession>A0AAE0KI46</accession>
<comment type="caution">
    <text evidence="1">The sequence shown here is derived from an EMBL/GenBank/DDBJ whole genome shotgun (WGS) entry which is preliminary data.</text>
</comment>
<sequence>MTSRIETNHERPTKGGRTTKGVLFLRLACFILFSGVWASSSGVWSHGRQACMYITPTARGTLYWAKELVRSWGKNGRTGIRGGCQKAFCCLYISTLAFVLRAGGGSAGRSTWYIESLGFASRITYVAWDAI</sequence>
<keyword evidence="2" id="KW-1185">Reference proteome</keyword>